<reference evidence="2 3" key="1">
    <citation type="journal article" date="2017" name="BMC Genomics">
        <title>Genomic analysis of methanogenic archaea reveals a shift towards energy conservation.</title>
        <authorList>
            <person name="Gilmore S.P."/>
            <person name="Henske J.K."/>
            <person name="Sexton J.A."/>
            <person name="Solomon K.V."/>
            <person name="Seppala S."/>
            <person name="Yoo J.I."/>
            <person name="Huyett L.M."/>
            <person name="Pressman A."/>
            <person name="Cogan J.Z."/>
            <person name="Kivenson V."/>
            <person name="Peng X."/>
            <person name="Tan Y."/>
            <person name="Valentine D.L."/>
            <person name="O'Malley M.A."/>
        </authorList>
    </citation>
    <scope>NUCLEOTIDE SEQUENCE [LARGE SCALE GENOMIC DNA]</scope>
    <source>
        <strain evidence="2 3">M.o.H.</strain>
    </source>
</reference>
<accession>A0A2A2H6E1</accession>
<keyword evidence="3" id="KW-1185">Reference proteome</keyword>
<gene>
    <name evidence="2" type="ORF">ASJ80_11895</name>
</gene>
<protein>
    <submittedName>
        <fullName evidence="2">Lysophospholipase</fullName>
    </submittedName>
</protein>
<evidence type="ECO:0000259" key="1">
    <source>
        <dbReference type="Pfam" id="PF00561"/>
    </source>
</evidence>
<feature type="domain" description="AB hydrolase-1" evidence="1">
    <location>
        <begin position="135"/>
        <end position="342"/>
    </location>
</feature>
<dbReference type="SUPFAM" id="SSF53474">
    <property type="entry name" value="alpha/beta-Hydrolases"/>
    <property type="match status" value="1"/>
</dbReference>
<dbReference type="EMBL" id="LMVM01000012">
    <property type="protein sequence ID" value="PAV04999.1"/>
    <property type="molecule type" value="Genomic_DNA"/>
</dbReference>
<dbReference type="InterPro" id="IPR000073">
    <property type="entry name" value="AB_hydrolase_1"/>
</dbReference>
<sequence>MTFKTGTYKLNTEPNFNFQLNRTIMWSNGYINDIKPISKNITSAESWVDQMTLLADKTLQKNRVEQAIAYYRMAEFFMFDGDPHKIVTYRKARDLFYDYYSDVFKHEISIKKVKYENGHLPVWVSTPTGDIKDTIVIHGGNDSYIEEFLPIVLYLREAGFAVYLFEGPGQGEVLREHGIPFTYKWEKPVKKLLDHFNLDDVTIIGISLGGVLAPRAAAFDKRIKRVVAWSILPNFLDVLLSSRKPFLQKTIKFLLNHKFKKLVNFILKMQMDKDPMAKWGIEHGMHNMGVSSPFEYLKNAGKFQIFDIAPLIQQDFLLLAAQKDHFIPLEMYKNEINALKNVKSLTFRIFTEKENGENHCNAGNTQLAINTIINWILSIKKIDNS</sequence>
<dbReference type="InterPro" id="IPR029058">
    <property type="entry name" value="AB_hydrolase_fold"/>
</dbReference>
<comment type="caution">
    <text evidence="2">The sequence shown here is derived from an EMBL/GenBank/DDBJ whole genome shotgun (WGS) entry which is preliminary data.</text>
</comment>
<proteinExistence type="predicted"/>
<dbReference type="RefSeq" id="WP_069584266.1">
    <property type="nucleotide sequence ID" value="NZ_LMVM01000012.1"/>
</dbReference>
<dbReference type="Proteomes" id="UP000217784">
    <property type="component" value="Unassembled WGS sequence"/>
</dbReference>
<evidence type="ECO:0000313" key="3">
    <source>
        <dbReference type="Proteomes" id="UP000217784"/>
    </source>
</evidence>
<name>A0A2A2H6E1_METBR</name>
<dbReference type="AlphaFoldDB" id="A0A2A2H6E1"/>
<dbReference type="Pfam" id="PF00561">
    <property type="entry name" value="Abhydrolase_1"/>
    <property type="match status" value="1"/>
</dbReference>
<dbReference type="OrthoDB" id="82548at2157"/>
<dbReference type="Gene3D" id="3.40.50.1820">
    <property type="entry name" value="alpha/beta hydrolase"/>
    <property type="match status" value="1"/>
</dbReference>
<evidence type="ECO:0000313" key="2">
    <source>
        <dbReference type="EMBL" id="PAV04999.1"/>
    </source>
</evidence>
<organism evidence="2 3">
    <name type="scientific">Methanobacterium bryantii</name>
    <dbReference type="NCBI Taxonomy" id="2161"/>
    <lineage>
        <taxon>Archaea</taxon>
        <taxon>Methanobacteriati</taxon>
        <taxon>Methanobacteriota</taxon>
        <taxon>Methanomada group</taxon>
        <taxon>Methanobacteria</taxon>
        <taxon>Methanobacteriales</taxon>
        <taxon>Methanobacteriaceae</taxon>
        <taxon>Methanobacterium</taxon>
    </lineage>
</organism>